<dbReference type="Pfam" id="PF00227">
    <property type="entry name" value="Proteasome"/>
    <property type="match status" value="1"/>
</dbReference>
<sequence>MAAAYVDPAATEVLAPSGKGVSTGTSIIAVCYDGGVVLGADSRTSTGIYVANRVSDKLTAVHDRVYCCRSGSAADTQAVSDYVRRYLRDHALELPEGRLPSVKTASHLFRQICYGNKDALMAGIIVAGWDEKEGGQVYSIPLGGTCIRAPYAVGGSGSTYIYGWIDGAYRAGMSKDECLDFVRNALAHAMARDGSSGGVIRTVVIDKDGCERGFVPGDRLPYKPT</sequence>
<name>A0A7S1GEB0_9STRA</name>
<evidence type="ECO:0000256" key="3">
    <source>
        <dbReference type="ARBA" id="ARBA00022670"/>
    </source>
</evidence>
<dbReference type="Gene3D" id="3.60.20.10">
    <property type="entry name" value="Glutamine Phosphoribosylpyrophosphate, subunit 1, domain 1"/>
    <property type="match status" value="1"/>
</dbReference>
<evidence type="ECO:0000313" key="11">
    <source>
        <dbReference type="EMBL" id="CAD8925250.1"/>
    </source>
</evidence>
<reference evidence="11" key="1">
    <citation type="submission" date="2021-01" db="EMBL/GenBank/DDBJ databases">
        <authorList>
            <person name="Corre E."/>
            <person name="Pelletier E."/>
            <person name="Niang G."/>
            <person name="Scheremetjew M."/>
            <person name="Finn R."/>
            <person name="Kale V."/>
            <person name="Holt S."/>
            <person name="Cochrane G."/>
            <person name="Meng A."/>
            <person name="Brown T."/>
            <person name="Cohen L."/>
        </authorList>
    </citation>
    <scope>NUCLEOTIDE SEQUENCE</scope>
    <source>
        <strain evidence="11">Ms1</strain>
    </source>
</reference>
<dbReference type="InterPro" id="IPR023333">
    <property type="entry name" value="Proteasome_suB-type"/>
</dbReference>
<evidence type="ECO:0000256" key="7">
    <source>
        <dbReference type="ARBA" id="ARBA00023145"/>
    </source>
</evidence>
<dbReference type="PANTHER" id="PTHR32194:SF0">
    <property type="entry name" value="ATP-DEPENDENT PROTEASE SUBUNIT HSLV"/>
    <property type="match status" value="1"/>
</dbReference>
<proteinExistence type="inferred from homology"/>
<dbReference type="PROSITE" id="PS51476">
    <property type="entry name" value="PROTEASOME_BETA_2"/>
    <property type="match status" value="1"/>
</dbReference>
<comment type="function">
    <text evidence="10">Component of the proteasome, a multicatalytic proteinase complex which is characterized by its ability to cleave peptides with Arg, Phe, Tyr, Leu, and Glu adjacent to the leaving group at neutral or slightly basic pH. The proteasome has an ATP-dependent proteolytic activity.</text>
</comment>
<evidence type="ECO:0000256" key="5">
    <source>
        <dbReference type="ARBA" id="ARBA00022801"/>
    </source>
</evidence>
<dbReference type="GO" id="GO:0004298">
    <property type="term" value="F:threonine-type endopeptidase activity"/>
    <property type="evidence" value="ECO:0007669"/>
    <property type="project" value="UniProtKB-KW"/>
</dbReference>
<dbReference type="GO" id="GO:0019774">
    <property type="term" value="C:proteasome core complex, beta-subunit complex"/>
    <property type="evidence" value="ECO:0007669"/>
    <property type="project" value="UniProtKB-ARBA"/>
</dbReference>
<dbReference type="AlphaFoldDB" id="A0A7S1GEB0"/>
<evidence type="ECO:0000256" key="2">
    <source>
        <dbReference type="ARBA" id="ARBA00022490"/>
    </source>
</evidence>
<organism evidence="11">
    <name type="scientific">Bicosoecida sp. CB-2014</name>
    <dbReference type="NCBI Taxonomy" id="1486930"/>
    <lineage>
        <taxon>Eukaryota</taxon>
        <taxon>Sar</taxon>
        <taxon>Stramenopiles</taxon>
        <taxon>Bigyra</taxon>
        <taxon>Opalozoa</taxon>
        <taxon>Bicosoecida</taxon>
    </lineage>
</organism>
<dbReference type="GO" id="GO:0051603">
    <property type="term" value="P:proteolysis involved in protein catabolic process"/>
    <property type="evidence" value="ECO:0007669"/>
    <property type="project" value="InterPro"/>
</dbReference>
<keyword evidence="4" id="KW-0888">Threonine protease</keyword>
<feature type="active site" description="Nucleophile" evidence="9">
    <location>
        <position position="25"/>
    </location>
</feature>
<comment type="catalytic activity">
    <reaction evidence="1">
        <text>Cleavage of peptide bonds with very broad specificity.</text>
        <dbReference type="EC" id="3.4.25.1"/>
    </reaction>
</comment>
<evidence type="ECO:0000256" key="1">
    <source>
        <dbReference type="ARBA" id="ARBA00001198"/>
    </source>
</evidence>
<evidence type="ECO:0000256" key="9">
    <source>
        <dbReference type="PIRSR" id="PIRSR600243-1"/>
    </source>
</evidence>
<keyword evidence="5" id="KW-0378">Hydrolase</keyword>
<dbReference type="PANTHER" id="PTHR32194">
    <property type="entry name" value="METALLOPROTEASE TLDD"/>
    <property type="match status" value="1"/>
</dbReference>
<dbReference type="InterPro" id="IPR016050">
    <property type="entry name" value="Proteasome_bsu_CS"/>
</dbReference>
<dbReference type="InterPro" id="IPR029055">
    <property type="entry name" value="Ntn_hydrolases_N"/>
</dbReference>
<dbReference type="FunFam" id="3.60.20.10:FF:000010">
    <property type="entry name" value="Proteasome subunit beta type-1"/>
    <property type="match status" value="1"/>
</dbReference>
<comment type="similarity">
    <text evidence="10">Belongs to the peptidase T1B family.</text>
</comment>
<evidence type="ECO:0000256" key="6">
    <source>
        <dbReference type="ARBA" id="ARBA00022942"/>
    </source>
</evidence>
<gene>
    <name evidence="11" type="ORF">BSP0115_LOCUS18514</name>
</gene>
<dbReference type="InterPro" id="IPR001353">
    <property type="entry name" value="Proteasome_sua/b"/>
</dbReference>
<dbReference type="SUPFAM" id="SSF56235">
    <property type="entry name" value="N-terminal nucleophile aminohydrolases (Ntn hydrolases)"/>
    <property type="match status" value="1"/>
</dbReference>
<comment type="subunit">
    <text evidence="10">Component of the proteasome complex.</text>
</comment>
<dbReference type="GO" id="GO:0005634">
    <property type="term" value="C:nucleus"/>
    <property type="evidence" value="ECO:0007669"/>
    <property type="project" value="UniProtKB-SubCell"/>
</dbReference>
<dbReference type="GO" id="GO:0005737">
    <property type="term" value="C:cytoplasm"/>
    <property type="evidence" value="ECO:0007669"/>
    <property type="project" value="UniProtKB-SubCell"/>
</dbReference>
<dbReference type="PROSITE" id="PS00854">
    <property type="entry name" value="PROTEASOME_BETA_1"/>
    <property type="match status" value="1"/>
</dbReference>
<evidence type="ECO:0000256" key="8">
    <source>
        <dbReference type="ARBA" id="ARBA00023242"/>
    </source>
</evidence>
<dbReference type="PRINTS" id="PR00141">
    <property type="entry name" value="PROTEASOME"/>
</dbReference>
<keyword evidence="6 10" id="KW-0647">Proteasome</keyword>
<comment type="subcellular location">
    <subcellularLocation>
        <location evidence="10">Cytoplasm</location>
    </subcellularLocation>
    <subcellularLocation>
        <location evidence="10">Nucleus</location>
    </subcellularLocation>
</comment>
<keyword evidence="8 10" id="KW-0539">Nucleus</keyword>
<keyword evidence="7" id="KW-0865">Zymogen</keyword>
<evidence type="ECO:0000256" key="10">
    <source>
        <dbReference type="RuleBase" id="RU004203"/>
    </source>
</evidence>
<keyword evidence="2 10" id="KW-0963">Cytoplasm</keyword>
<accession>A0A7S1GEB0</accession>
<dbReference type="EMBL" id="HBFS01027645">
    <property type="protein sequence ID" value="CAD8925250.1"/>
    <property type="molecule type" value="Transcribed_RNA"/>
</dbReference>
<dbReference type="CDD" id="cd03762">
    <property type="entry name" value="proteasome_beta_type_6"/>
    <property type="match status" value="1"/>
</dbReference>
<evidence type="ECO:0000256" key="4">
    <source>
        <dbReference type="ARBA" id="ARBA00022698"/>
    </source>
</evidence>
<dbReference type="InterPro" id="IPR000243">
    <property type="entry name" value="Pept_T1A_subB"/>
</dbReference>
<protein>
    <recommendedName>
        <fullName evidence="10">Proteasome subunit beta</fullName>
    </recommendedName>
</protein>
<keyword evidence="3" id="KW-0645">Protease</keyword>